<evidence type="ECO:0000256" key="7">
    <source>
        <dbReference type="ARBA" id="ARBA00023303"/>
    </source>
</evidence>
<feature type="region of interest" description="Disordered" evidence="9">
    <location>
        <begin position="1"/>
        <end position="22"/>
    </location>
</feature>
<gene>
    <name evidence="12" type="ORF">ACHAW5_003573</name>
</gene>
<name>A0ABD3QYA7_9STRA</name>
<evidence type="ECO:0000256" key="4">
    <source>
        <dbReference type="ARBA" id="ARBA00022989"/>
    </source>
</evidence>
<dbReference type="SUPFAM" id="SSF81324">
    <property type="entry name" value="Voltage-gated potassium channels"/>
    <property type="match status" value="2"/>
</dbReference>
<dbReference type="Proteomes" id="UP001530315">
    <property type="component" value="Unassembled WGS sequence"/>
</dbReference>
<keyword evidence="5 8" id="KW-0406">Ion transport</keyword>
<keyword evidence="7 8" id="KW-0407">Ion channel</keyword>
<comment type="similarity">
    <text evidence="8">Belongs to the two pore domain potassium channel (TC 1.A.1.8) family.</text>
</comment>
<comment type="caution">
    <text evidence="12">The sequence shown here is derived from an EMBL/GenBank/DDBJ whole genome shotgun (WGS) entry which is preliminary data.</text>
</comment>
<dbReference type="InterPro" id="IPR003280">
    <property type="entry name" value="2pore_dom_K_chnl"/>
</dbReference>
<dbReference type="InterPro" id="IPR013099">
    <property type="entry name" value="K_chnl_dom"/>
</dbReference>
<dbReference type="GO" id="GO:0016020">
    <property type="term" value="C:membrane"/>
    <property type="evidence" value="ECO:0007669"/>
    <property type="project" value="UniProtKB-SubCell"/>
</dbReference>
<evidence type="ECO:0000313" key="13">
    <source>
        <dbReference type="Proteomes" id="UP001530315"/>
    </source>
</evidence>
<keyword evidence="4 10" id="KW-1133">Transmembrane helix</keyword>
<evidence type="ECO:0000256" key="10">
    <source>
        <dbReference type="SAM" id="Phobius"/>
    </source>
</evidence>
<keyword evidence="6 10" id="KW-0472">Membrane</keyword>
<keyword evidence="13" id="KW-1185">Reference proteome</keyword>
<keyword evidence="2 8" id="KW-0813">Transport</keyword>
<dbReference type="EMBL" id="JALLAZ020000040">
    <property type="protein sequence ID" value="KAL3805219.1"/>
    <property type="molecule type" value="Genomic_DNA"/>
</dbReference>
<feature type="domain" description="Potassium channel" evidence="11">
    <location>
        <begin position="262"/>
        <end position="329"/>
    </location>
</feature>
<feature type="transmembrane region" description="Helical" evidence="10">
    <location>
        <begin position="257"/>
        <end position="276"/>
    </location>
</feature>
<reference evidence="12 13" key="1">
    <citation type="submission" date="2024-10" db="EMBL/GenBank/DDBJ databases">
        <title>Updated reference genomes for cyclostephanoid diatoms.</title>
        <authorList>
            <person name="Roberts W.R."/>
            <person name="Alverson A.J."/>
        </authorList>
    </citation>
    <scope>NUCLEOTIDE SEQUENCE [LARGE SCALE GENOMIC DNA]</scope>
    <source>
        <strain evidence="12 13">AJA276-08</strain>
    </source>
</reference>
<evidence type="ECO:0000256" key="2">
    <source>
        <dbReference type="ARBA" id="ARBA00022448"/>
    </source>
</evidence>
<evidence type="ECO:0000259" key="11">
    <source>
        <dbReference type="Pfam" id="PF07885"/>
    </source>
</evidence>
<evidence type="ECO:0000256" key="5">
    <source>
        <dbReference type="ARBA" id="ARBA00023065"/>
    </source>
</evidence>
<feature type="region of interest" description="Disordered" evidence="9">
    <location>
        <begin position="469"/>
        <end position="502"/>
    </location>
</feature>
<dbReference type="AlphaFoldDB" id="A0ABD3QYA7"/>
<dbReference type="PANTHER" id="PTHR11003:SF291">
    <property type="entry name" value="IP11374P"/>
    <property type="match status" value="1"/>
</dbReference>
<evidence type="ECO:0000256" key="8">
    <source>
        <dbReference type="RuleBase" id="RU003857"/>
    </source>
</evidence>
<evidence type="ECO:0000256" key="3">
    <source>
        <dbReference type="ARBA" id="ARBA00022692"/>
    </source>
</evidence>
<keyword evidence="3 8" id="KW-0812">Transmembrane</keyword>
<comment type="subcellular location">
    <subcellularLocation>
        <location evidence="1">Membrane</location>
        <topology evidence="1">Multi-pass membrane protein</topology>
    </subcellularLocation>
</comment>
<feature type="transmembrane region" description="Helical" evidence="10">
    <location>
        <begin position="520"/>
        <end position="546"/>
    </location>
</feature>
<dbReference type="GO" id="GO:0034220">
    <property type="term" value="P:monoatomic ion transmembrane transport"/>
    <property type="evidence" value="ECO:0007669"/>
    <property type="project" value="UniProtKB-KW"/>
</dbReference>
<dbReference type="PRINTS" id="PR01333">
    <property type="entry name" value="2POREKCHANEL"/>
</dbReference>
<organism evidence="12 13">
    <name type="scientific">Stephanodiscus triporus</name>
    <dbReference type="NCBI Taxonomy" id="2934178"/>
    <lineage>
        <taxon>Eukaryota</taxon>
        <taxon>Sar</taxon>
        <taxon>Stramenopiles</taxon>
        <taxon>Ochrophyta</taxon>
        <taxon>Bacillariophyta</taxon>
        <taxon>Coscinodiscophyceae</taxon>
        <taxon>Thalassiosirophycidae</taxon>
        <taxon>Stephanodiscales</taxon>
        <taxon>Stephanodiscaceae</taxon>
        <taxon>Stephanodiscus</taxon>
    </lineage>
</organism>
<feature type="transmembrane region" description="Helical" evidence="10">
    <location>
        <begin position="579"/>
        <end position="602"/>
    </location>
</feature>
<accession>A0ABD3QYA7</accession>
<proteinExistence type="inferred from homology"/>
<sequence length="817" mass="90322">MNSGRDDWIEINSDNIPMPEGKAAQKGKYFSWSNESSSLFRLVDARNSQGRLATSDASSERAKRYSAGASVMTPLTSGQSAALQPPHQFIRFDSSDSASGLPHSSRYSSNIDRTKIPVNTASWLPSHPQTHAVRCRDFSMRKHGSDDFNFLSGSSVSCTSSSYSSNCESSTEIDADFGGSPEYLKVKFKSEDGTKFDKVIRRVESVLDKPFYRLDKIGNHADEKKEMHMFYCPNCKTNQRDFINFATAAGQYGSPQGYLALYFVLYLVASLFVFGLEEGWTPIDCVYFSVITLTTTGLGDFVPSSDGAKIVCTCFIYVGVATIGLLLGSLLVGSMDEAHKKEAREAQIRDCPNCARLEKARSRCTTSNKSCNTRFKLVDGYDACTPSDASVEYEDAENIGLDLFENSDELPADKTGLSVPSQAQIHTRHMSIDIGGDLFGNDKPSLRRFFSGEVIALPVDESTIFLGTAAPRSSTEPSPGIAMNAGETKSQDNSYSSSSTSIDSSVDSIKPMTRVKAAKYVFLTLKQALMNSVFIIAAGSFGFYYIEEMSAVDSFYFTTVLLTSVGYGDIVPVTTAGKLFTTIFTVVAGTVLLRNMSLISMIPLELRKRRVEIAVLGQFGSQLTDDELRELSTGRLIHRLKLATNRPDGLEECTREMFSLAMLVRLGRITEHDVKSTFAAFRRLDVGNYGKLNSRTIIEGEVMRRRKSLKNLAALSQPSEEWGQDITDRFEKQSSYPGFFTAPHHHGSPEQILNSLPDPTSLSSTFMDSSNECYGSLIKKSSLDSYYSQEVNSHTSAFDVNDYKRWARTYTLYSPKE</sequence>
<dbReference type="PANTHER" id="PTHR11003">
    <property type="entry name" value="POTASSIUM CHANNEL, SUBFAMILY K"/>
    <property type="match status" value="1"/>
</dbReference>
<feature type="transmembrane region" description="Helical" evidence="10">
    <location>
        <begin position="308"/>
        <end position="332"/>
    </location>
</feature>
<evidence type="ECO:0000256" key="1">
    <source>
        <dbReference type="ARBA" id="ARBA00004141"/>
    </source>
</evidence>
<feature type="domain" description="Potassium channel" evidence="11">
    <location>
        <begin position="533"/>
        <end position="592"/>
    </location>
</feature>
<evidence type="ECO:0000256" key="6">
    <source>
        <dbReference type="ARBA" id="ARBA00023136"/>
    </source>
</evidence>
<dbReference type="Pfam" id="PF07885">
    <property type="entry name" value="Ion_trans_2"/>
    <property type="match status" value="2"/>
</dbReference>
<evidence type="ECO:0000256" key="9">
    <source>
        <dbReference type="SAM" id="MobiDB-lite"/>
    </source>
</evidence>
<evidence type="ECO:0000313" key="12">
    <source>
        <dbReference type="EMBL" id="KAL3805219.1"/>
    </source>
</evidence>
<dbReference type="Gene3D" id="1.10.287.70">
    <property type="match status" value="2"/>
</dbReference>
<protein>
    <recommendedName>
        <fullName evidence="11">Potassium channel domain-containing protein</fullName>
    </recommendedName>
</protein>
<feature type="compositionally biased region" description="Low complexity" evidence="9">
    <location>
        <begin position="491"/>
        <end position="502"/>
    </location>
</feature>